<organism evidence="1 2">
    <name type="scientific">Linum tenue</name>
    <dbReference type="NCBI Taxonomy" id="586396"/>
    <lineage>
        <taxon>Eukaryota</taxon>
        <taxon>Viridiplantae</taxon>
        <taxon>Streptophyta</taxon>
        <taxon>Embryophyta</taxon>
        <taxon>Tracheophyta</taxon>
        <taxon>Spermatophyta</taxon>
        <taxon>Magnoliopsida</taxon>
        <taxon>eudicotyledons</taxon>
        <taxon>Gunneridae</taxon>
        <taxon>Pentapetalae</taxon>
        <taxon>rosids</taxon>
        <taxon>fabids</taxon>
        <taxon>Malpighiales</taxon>
        <taxon>Linaceae</taxon>
        <taxon>Linum</taxon>
    </lineage>
</organism>
<dbReference type="EMBL" id="CAMGYJ010000007">
    <property type="protein sequence ID" value="CAI0448536.1"/>
    <property type="molecule type" value="Genomic_DNA"/>
</dbReference>
<comment type="caution">
    <text evidence="1">The sequence shown here is derived from an EMBL/GenBank/DDBJ whole genome shotgun (WGS) entry which is preliminary data.</text>
</comment>
<keyword evidence="2" id="KW-1185">Reference proteome</keyword>
<protein>
    <recommendedName>
        <fullName evidence="3">Ycf15</fullName>
    </recommendedName>
</protein>
<dbReference type="Proteomes" id="UP001154282">
    <property type="component" value="Unassembled WGS sequence"/>
</dbReference>
<name>A0AAV0MPW5_9ROSI</name>
<dbReference type="AlphaFoldDB" id="A0AAV0MPW5"/>
<evidence type="ECO:0000313" key="1">
    <source>
        <dbReference type="EMBL" id="CAI0448536.1"/>
    </source>
</evidence>
<evidence type="ECO:0000313" key="2">
    <source>
        <dbReference type="Proteomes" id="UP001154282"/>
    </source>
</evidence>
<reference evidence="1" key="1">
    <citation type="submission" date="2022-08" db="EMBL/GenBank/DDBJ databases">
        <authorList>
            <person name="Gutierrez-Valencia J."/>
        </authorList>
    </citation>
    <scope>NUCLEOTIDE SEQUENCE</scope>
</reference>
<accession>A0AAV0MPW5</accession>
<sequence length="31" mass="3888">MSKMLLLWQSDDCMREGLMICFHRRYWPLRA</sequence>
<proteinExistence type="predicted"/>
<evidence type="ECO:0008006" key="3">
    <source>
        <dbReference type="Google" id="ProtNLM"/>
    </source>
</evidence>
<gene>
    <name evidence="1" type="ORF">LITE_LOCUS29828</name>
</gene>